<comment type="caution">
    <text evidence="2">The sequence shown here is derived from an EMBL/GenBank/DDBJ whole genome shotgun (WGS) entry which is preliminary data.</text>
</comment>
<reference evidence="2 3" key="1">
    <citation type="journal article" date="2020" name="Cell Rep.">
        <title>Local necrotic cells trigger systemic immune activation via gut microbiome dysbiosis in Drosophila.</title>
        <authorList>
            <person name="Kosakamoto H."/>
            <person name="Yamauchi T."/>
            <person name="Akuzawa-Tokita Y."/>
            <person name="Nishimura K."/>
            <person name="Soga T."/>
            <person name="Murakami T."/>
            <person name="Mori H."/>
            <person name="Yamamoto K."/>
            <person name="Miyazaki R."/>
            <person name="Koto A."/>
            <person name="Miura M."/>
            <person name="Obata F."/>
        </authorList>
    </citation>
    <scope>NUCLEOTIDE SEQUENCE [LARGE SCALE GENOMIC DNA]</scope>
    <source>
        <strain evidence="2 3">Ai</strain>
    </source>
</reference>
<dbReference type="Pfam" id="PF11731">
    <property type="entry name" value="Cdd1"/>
    <property type="match status" value="1"/>
</dbReference>
<evidence type="ECO:0008006" key="4">
    <source>
        <dbReference type="Google" id="ProtNLM"/>
    </source>
</evidence>
<feature type="compositionally biased region" description="Polar residues" evidence="1">
    <location>
        <begin position="1"/>
        <end position="15"/>
    </location>
</feature>
<evidence type="ECO:0000313" key="2">
    <source>
        <dbReference type="EMBL" id="GFE92752.1"/>
    </source>
</evidence>
<protein>
    <recommendedName>
        <fullName evidence="4">Mitomycin resistance protein mcrB</fullName>
    </recommendedName>
</protein>
<accession>A0A6V8I6Q4</accession>
<dbReference type="EMBL" id="BLJP01000002">
    <property type="protein sequence ID" value="GFE92752.1"/>
    <property type="molecule type" value="Genomic_DNA"/>
</dbReference>
<evidence type="ECO:0000313" key="3">
    <source>
        <dbReference type="Proteomes" id="UP000548726"/>
    </source>
</evidence>
<gene>
    <name evidence="2" type="ORF">DmAi_08110</name>
</gene>
<dbReference type="Proteomes" id="UP000548726">
    <property type="component" value="Unassembled WGS sequence"/>
</dbReference>
<name>A0A6V8I6Q4_9PROT</name>
<proteinExistence type="predicted"/>
<sequence>MMPEDSPQQGETGQQRAAGKPAAPDGHGGLASLRNIGKAALADFAVLEIQTIGQLAGQDADHLYLTLCQKTRQRHDPCVHDVFAAAIHQARTGEARNWWCFTPQRKARQQDGSFPVYSPGL</sequence>
<feature type="region of interest" description="Disordered" evidence="1">
    <location>
        <begin position="1"/>
        <end position="31"/>
    </location>
</feature>
<organism evidence="2 3">
    <name type="scientific">Acetobacter persici</name>
    <dbReference type="NCBI Taxonomy" id="1076596"/>
    <lineage>
        <taxon>Bacteria</taxon>
        <taxon>Pseudomonadati</taxon>
        <taxon>Pseudomonadota</taxon>
        <taxon>Alphaproteobacteria</taxon>
        <taxon>Acetobacterales</taxon>
        <taxon>Acetobacteraceae</taxon>
        <taxon>Acetobacter</taxon>
    </lineage>
</organism>
<evidence type="ECO:0000256" key="1">
    <source>
        <dbReference type="SAM" id="MobiDB-lite"/>
    </source>
</evidence>
<dbReference type="AlphaFoldDB" id="A0A6V8I6Q4"/>
<dbReference type="InterPro" id="IPR021725">
    <property type="entry name" value="Cdd1"/>
</dbReference>
<dbReference type="RefSeq" id="WP_237388742.1">
    <property type="nucleotide sequence ID" value="NZ_BLJP01000002.1"/>
</dbReference>
<keyword evidence="3" id="KW-1185">Reference proteome</keyword>